<evidence type="ECO:0000313" key="2">
    <source>
        <dbReference type="EMBL" id="RGE69152.1"/>
    </source>
</evidence>
<evidence type="ECO:0000313" key="4">
    <source>
        <dbReference type="Proteomes" id="UP000261166"/>
    </source>
</evidence>
<name>A0A3E3IQ63_9FIRM</name>
<sequence length="70" mass="7587">MSNVPRGSALQGGTDAYGIVLQPQGTGQLYFGKVFLKGKLRITIQPARRSKCAEGKKVMQERLNPSPKAI</sequence>
<dbReference type="AlphaFoldDB" id="A0A3E3IQ63"/>
<dbReference type="Proteomes" id="UP000260812">
    <property type="component" value="Unassembled WGS sequence"/>
</dbReference>
<gene>
    <name evidence="2" type="ORF">DWY69_18900</name>
    <name evidence="1" type="ORF">DXC51_05460</name>
</gene>
<accession>A0A3E3IQ63</accession>
<protein>
    <submittedName>
        <fullName evidence="2">Uncharacterized protein</fullName>
    </submittedName>
</protein>
<dbReference type="EMBL" id="QVLV01000003">
    <property type="protein sequence ID" value="RGE63410.1"/>
    <property type="molecule type" value="Genomic_DNA"/>
</dbReference>
<comment type="caution">
    <text evidence="2">The sequence shown here is derived from an EMBL/GenBank/DDBJ whole genome shotgun (WGS) entry which is preliminary data.</text>
</comment>
<proteinExistence type="predicted"/>
<dbReference type="Proteomes" id="UP000261166">
    <property type="component" value="Unassembled WGS sequence"/>
</dbReference>
<evidence type="ECO:0000313" key="3">
    <source>
        <dbReference type="Proteomes" id="UP000260812"/>
    </source>
</evidence>
<keyword evidence="3" id="KW-1185">Reference proteome</keyword>
<evidence type="ECO:0000313" key="1">
    <source>
        <dbReference type="EMBL" id="RGE63410.1"/>
    </source>
</evidence>
<reference evidence="2 4" key="1">
    <citation type="submission" date="2018-08" db="EMBL/GenBank/DDBJ databases">
        <title>A genome reference for cultivated species of the human gut microbiota.</title>
        <authorList>
            <person name="Zou Y."/>
            <person name="Xue W."/>
            <person name="Luo G."/>
        </authorList>
    </citation>
    <scope>NUCLEOTIDE SEQUENCE [LARGE SCALE GENOMIC DNA]</scope>
    <source>
        <strain evidence="2 4">AF26-4BH</strain>
        <strain evidence="1">TF05-5AC</strain>
    </source>
</reference>
<dbReference type="EMBL" id="QVLU01000018">
    <property type="protein sequence ID" value="RGE69152.1"/>
    <property type="molecule type" value="Genomic_DNA"/>
</dbReference>
<organism evidence="2 4">
    <name type="scientific">Eisenbergiella massiliensis</name>
    <dbReference type="NCBI Taxonomy" id="1720294"/>
    <lineage>
        <taxon>Bacteria</taxon>
        <taxon>Bacillati</taxon>
        <taxon>Bacillota</taxon>
        <taxon>Clostridia</taxon>
        <taxon>Lachnospirales</taxon>
        <taxon>Lachnospiraceae</taxon>
        <taxon>Eisenbergiella</taxon>
    </lineage>
</organism>